<feature type="non-terminal residue" evidence="11">
    <location>
        <position position="649"/>
    </location>
</feature>
<sequence length="649" mass="72509">MKKPLHEAKVRISGSSDGKAGNVKRRIERLRMSRTGNCKGTCYFPMGKFQGMNPDLYRAATTANINALLDLFESLYENDAQHSLSDLCYQVSPQMNTVLHLLVFSINYVASARKRSEVIHMIEYISDECPVLVTKTNYEGDTALHIAAREGHVEVVNVFICRREDHTGLSSEDVEAANNVLLIPNGLRNTALHEALMNHHLAVAELVISAGPEAWNYPNEEGKGPLYLAAEGGYVGLMEKMLDNGAMPDHLGKSPVHAAILGKKTGALEMIYNMKPELFRLKDEENQTPLHWAVREGYLEGIHFMLEQSTVDVYEVDKSGSCPLHLASSEGHADIVQELLKYCPEAKELLNGQGQNILHVAAMRGRFNVVEYLLKGQDHVKLINDKDVQGNTPLHLATIHCRPRIVHDLTLDKRIDINIVNKEGRTALDIAEGCWKRQALFREVLMVMALKTAGAIRASHLNCPEDGKDKNQEKMKIIKGKHKDKIDTLLLVATLITTVTFAAGFTVPGGTDISGPRTGKATMLQNSWYFSVFLLCDNIAMYSSVTVVITLMWAQLGDIHLAKEALKLAFPLLGISLMTMSVAFAADIYIVVGNLRWLANLIWIMGVLFLISLLFLFTPLWLPFSLGYRYLNCITHYPLWLLMRSKKFN</sequence>
<evidence type="ECO:0000313" key="12">
    <source>
        <dbReference type="Proteomes" id="UP001370490"/>
    </source>
</evidence>
<evidence type="ECO:0000256" key="5">
    <source>
        <dbReference type="ARBA" id="ARBA00023043"/>
    </source>
</evidence>
<feature type="repeat" description="ANK" evidence="7">
    <location>
        <begin position="285"/>
        <end position="318"/>
    </location>
</feature>
<feature type="compositionally biased region" description="Basic and acidic residues" evidence="8">
    <location>
        <begin position="1"/>
        <end position="10"/>
    </location>
</feature>
<keyword evidence="12" id="KW-1185">Reference proteome</keyword>
<feature type="repeat" description="ANK" evidence="7">
    <location>
        <begin position="139"/>
        <end position="160"/>
    </location>
</feature>
<evidence type="ECO:0000256" key="9">
    <source>
        <dbReference type="SAM" id="Phobius"/>
    </source>
</evidence>
<dbReference type="Pfam" id="PF00023">
    <property type="entry name" value="Ank"/>
    <property type="match status" value="1"/>
</dbReference>
<dbReference type="GO" id="GO:0005886">
    <property type="term" value="C:plasma membrane"/>
    <property type="evidence" value="ECO:0007669"/>
    <property type="project" value="TreeGrafter"/>
</dbReference>
<dbReference type="SMART" id="SM00248">
    <property type="entry name" value="ANK"/>
    <property type="match status" value="8"/>
</dbReference>
<comment type="subcellular location">
    <subcellularLocation>
        <location evidence="1">Membrane</location>
        <topology evidence="1">Multi-pass membrane protein</topology>
    </subcellularLocation>
</comment>
<evidence type="ECO:0000259" key="10">
    <source>
        <dbReference type="Pfam" id="PF13962"/>
    </source>
</evidence>
<dbReference type="PROSITE" id="PS50297">
    <property type="entry name" value="ANK_REP_REGION"/>
    <property type="match status" value="4"/>
</dbReference>
<keyword evidence="6 9" id="KW-0472">Membrane</keyword>
<keyword evidence="3" id="KW-0677">Repeat</keyword>
<comment type="caution">
    <text evidence="11">The sequence shown here is derived from an EMBL/GenBank/DDBJ whole genome shotgun (WGS) entry which is preliminary data.</text>
</comment>
<feature type="region of interest" description="Disordered" evidence="8">
    <location>
        <begin position="1"/>
        <end position="23"/>
    </location>
</feature>
<dbReference type="Pfam" id="PF12796">
    <property type="entry name" value="Ank_2"/>
    <property type="match status" value="2"/>
</dbReference>
<feature type="transmembrane region" description="Helical" evidence="9">
    <location>
        <begin position="568"/>
        <end position="591"/>
    </location>
</feature>
<dbReference type="PANTHER" id="PTHR24186:SF46">
    <property type="entry name" value="PROTEIN ACCELERATED CELL DEATH 6-LIKE"/>
    <property type="match status" value="1"/>
</dbReference>
<dbReference type="Gene3D" id="1.25.40.20">
    <property type="entry name" value="Ankyrin repeat-containing domain"/>
    <property type="match status" value="2"/>
</dbReference>
<feature type="repeat" description="ANK" evidence="7">
    <location>
        <begin position="389"/>
        <end position="422"/>
    </location>
</feature>
<evidence type="ECO:0000256" key="6">
    <source>
        <dbReference type="ARBA" id="ARBA00023136"/>
    </source>
</evidence>
<dbReference type="SUPFAM" id="SSF48403">
    <property type="entry name" value="Ankyrin repeat"/>
    <property type="match status" value="1"/>
</dbReference>
<organism evidence="11 12">
    <name type="scientific">Dillenia turbinata</name>
    <dbReference type="NCBI Taxonomy" id="194707"/>
    <lineage>
        <taxon>Eukaryota</taxon>
        <taxon>Viridiplantae</taxon>
        <taxon>Streptophyta</taxon>
        <taxon>Embryophyta</taxon>
        <taxon>Tracheophyta</taxon>
        <taxon>Spermatophyta</taxon>
        <taxon>Magnoliopsida</taxon>
        <taxon>eudicotyledons</taxon>
        <taxon>Gunneridae</taxon>
        <taxon>Pentapetalae</taxon>
        <taxon>Dilleniales</taxon>
        <taxon>Dilleniaceae</taxon>
        <taxon>Dillenia</taxon>
    </lineage>
</organism>
<evidence type="ECO:0000256" key="3">
    <source>
        <dbReference type="ARBA" id="ARBA00022737"/>
    </source>
</evidence>
<feature type="transmembrane region" description="Helical" evidence="9">
    <location>
        <begin position="489"/>
        <end position="508"/>
    </location>
</feature>
<evidence type="ECO:0000313" key="11">
    <source>
        <dbReference type="EMBL" id="KAK6919047.1"/>
    </source>
</evidence>
<evidence type="ECO:0000256" key="4">
    <source>
        <dbReference type="ARBA" id="ARBA00022989"/>
    </source>
</evidence>
<evidence type="ECO:0000256" key="2">
    <source>
        <dbReference type="ARBA" id="ARBA00022692"/>
    </source>
</evidence>
<feature type="repeat" description="ANK" evidence="7">
    <location>
        <begin position="319"/>
        <end position="341"/>
    </location>
</feature>
<feature type="repeat" description="ANK" evidence="7">
    <location>
        <begin position="221"/>
        <end position="253"/>
    </location>
</feature>
<dbReference type="InterPro" id="IPR026961">
    <property type="entry name" value="PGG_dom"/>
</dbReference>
<dbReference type="PROSITE" id="PS50088">
    <property type="entry name" value="ANK_REPEAT"/>
    <property type="match status" value="6"/>
</dbReference>
<dbReference type="InterPro" id="IPR002110">
    <property type="entry name" value="Ankyrin_rpt"/>
</dbReference>
<dbReference type="Proteomes" id="UP001370490">
    <property type="component" value="Unassembled WGS sequence"/>
</dbReference>
<keyword evidence="2 9" id="KW-0812">Transmembrane</keyword>
<keyword evidence="5 7" id="KW-0040">ANK repeat</keyword>
<dbReference type="AlphaFoldDB" id="A0AAN8V136"/>
<dbReference type="Pfam" id="PF13962">
    <property type="entry name" value="PGG"/>
    <property type="match status" value="1"/>
</dbReference>
<keyword evidence="4 9" id="KW-1133">Transmembrane helix</keyword>
<protein>
    <submittedName>
        <fullName evidence="11">Ankyrin repeat</fullName>
    </submittedName>
</protein>
<feature type="transmembrane region" description="Helical" evidence="9">
    <location>
        <begin position="597"/>
        <end position="622"/>
    </location>
</feature>
<gene>
    <name evidence="11" type="ORF">RJ641_017469</name>
</gene>
<proteinExistence type="predicted"/>
<feature type="transmembrane region" description="Helical" evidence="9">
    <location>
        <begin position="528"/>
        <end position="556"/>
    </location>
</feature>
<feature type="repeat" description="ANK" evidence="7">
    <location>
        <begin position="353"/>
        <end position="385"/>
    </location>
</feature>
<evidence type="ECO:0000256" key="8">
    <source>
        <dbReference type="SAM" id="MobiDB-lite"/>
    </source>
</evidence>
<accession>A0AAN8V136</accession>
<evidence type="ECO:0000256" key="7">
    <source>
        <dbReference type="PROSITE-ProRule" id="PRU00023"/>
    </source>
</evidence>
<name>A0AAN8V136_9MAGN</name>
<feature type="domain" description="PGG" evidence="10">
    <location>
        <begin position="481"/>
        <end position="591"/>
    </location>
</feature>
<dbReference type="PANTHER" id="PTHR24186">
    <property type="entry name" value="PROTEIN PHOSPHATASE 1 REGULATORY SUBUNIT"/>
    <property type="match status" value="1"/>
</dbReference>
<dbReference type="EMBL" id="JBAMMX010000022">
    <property type="protein sequence ID" value="KAK6919047.1"/>
    <property type="molecule type" value="Genomic_DNA"/>
</dbReference>
<evidence type="ECO:0000256" key="1">
    <source>
        <dbReference type="ARBA" id="ARBA00004141"/>
    </source>
</evidence>
<reference evidence="11 12" key="1">
    <citation type="submission" date="2023-12" db="EMBL/GenBank/DDBJ databases">
        <title>A high-quality genome assembly for Dillenia turbinata (Dilleniales).</title>
        <authorList>
            <person name="Chanderbali A."/>
        </authorList>
    </citation>
    <scope>NUCLEOTIDE SEQUENCE [LARGE SCALE GENOMIC DNA]</scope>
    <source>
        <strain evidence="11">LSX21</strain>
        <tissue evidence="11">Leaf</tissue>
    </source>
</reference>
<dbReference type="InterPro" id="IPR036770">
    <property type="entry name" value="Ankyrin_rpt-contain_sf"/>
</dbReference>